<organism evidence="4 5">
    <name type="scientific">Venustampulla echinocandica</name>
    <dbReference type="NCBI Taxonomy" id="2656787"/>
    <lineage>
        <taxon>Eukaryota</taxon>
        <taxon>Fungi</taxon>
        <taxon>Dikarya</taxon>
        <taxon>Ascomycota</taxon>
        <taxon>Pezizomycotina</taxon>
        <taxon>Leotiomycetes</taxon>
        <taxon>Helotiales</taxon>
        <taxon>Pleuroascaceae</taxon>
        <taxon>Venustampulla</taxon>
    </lineage>
</organism>
<dbReference type="AlphaFoldDB" id="A0A370TTG9"/>
<dbReference type="OrthoDB" id="3565398at2759"/>
<evidence type="ECO:0000256" key="1">
    <source>
        <dbReference type="SAM" id="MobiDB-lite"/>
    </source>
</evidence>
<evidence type="ECO:0000313" key="5">
    <source>
        <dbReference type="Proteomes" id="UP000254866"/>
    </source>
</evidence>
<keyword evidence="3" id="KW-0732">Signal</keyword>
<feature type="signal peptide" evidence="3">
    <location>
        <begin position="1"/>
        <end position="20"/>
    </location>
</feature>
<keyword evidence="2" id="KW-0472">Membrane</keyword>
<dbReference type="EMBL" id="NPIC01000002">
    <property type="protein sequence ID" value="RDL38804.1"/>
    <property type="molecule type" value="Genomic_DNA"/>
</dbReference>
<proteinExistence type="predicted"/>
<accession>A0A370TTG9</accession>
<feature type="region of interest" description="Disordered" evidence="1">
    <location>
        <begin position="625"/>
        <end position="664"/>
    </location>
</feature>
<comment type="caution">
    <text evidence="4">The sequence shown here is derived from an EMBL/GenBank/DDBJ whole genome shotgun (WGS) entry which is preliminary data.</text>
</comment>
<dbReference type="Proteomes" id="UP000254866">
    <property type="component" value="Unassembled WGS sequence"/>
</dbReference>
<gene>
    <name evidence="4" type="ORF">BP5553_03144</name>
</gene>
<sequence length="664" mass="68294">MIIRVLAIWVALFPGLSVQGRNETLPLGPSRGSSQGLLTTTPCDATEISKTALHLTKESYSEPRDSLSILPSTRPPPGAQSSFTTLVSGSSSPCESSSIPIRSKPYKSPASEAAPSYVVVSPPVYVPQATTSCSTSALSPYPSHAIAQSSSQFTPSYMSTSIVPSTPTSVGTSAATASFPSRPLVTQCIEQTPFTITVTSDIKTKWKHVITSFVTVYQTTFVTSLQTLYRDKSPVTAFTTTKTLPASTSIQTTTLPPSLVCQAGTTHVTNFNYGNFTTTIGCCNKTQSTSRTYQCPSFCPYTQSTPCIQSTTTKLLPPVFFPPTTVTSTSIFTTTTTAPAGSVVTILPTTCVPSTVTISGSCTSSNSPILVPTTITSTESASSCYSFTVPSPISCPTVSACTSATVFVPASCSSSTPSICPPAIACLSSVSCSPTIVYSTLYTTTGPSDTNSCTSCPGNPLPPISTIISTVTFTQPNNGVITSTTTLVQTGITSVTPTQSGISSTITSVATPTGPENNSAITVTSTVTGSCNSTVPHPSETTTPVIEPCKPCRDYFILFILFLILFVITLLLLIGSTLYWWRLRHRCRCFTCQMIADQCACPGGPLLGSAAGAATGAATGAAVGGSGAAAPAASGGGYGSSSGTGPPAPNPTPGPSSGGYGTAY</sequence>
<keyword evidence="2" id="KW-0812">Transmembrane</keyword>
<name>A0A370TTG9_9HELO</name>
<evidence type="ECO:0000313" key="4">
    <source>
        <dbReference type="EMBL" id="RDL38804.1"/>
    </source>
</evidence>
<keyword evidence="2" id="KW-1133">Transmembrane helix</keyword>
<feature type="chain" id="PRO_5016728425" evidence="3">
    <location>
        <begin position="21"/>
        <end position="664"/>
    </location>
</feature>
<dbReference type="RefSeq" id="XP_031871460.1">
    <property type="nucleotide sequence ID" value="XM_032011767.1"/>
</dbReference>
<feature type="transmembrane region" description="Helical" evidence="2">
    <location>
        <begin position="555"/>
        <end position="581"/>
    </location>
</feature>
<evidence type="ECO:0000256" key="3">
    <source>
        <dbReference type="SAM" id="SignalP"/>
    </source>
</evidence>
<dbReference type="GeneID" id="43595993"/>
<feature type="region of interest" description="Disordered" evidence="1">
    <location>
        <begin position="58"/>
        <end position="105"/>
    </location>
</feature>
<keyword evidence="5" id="KW-1185">Reference proteome</keyword>
<protein>
    <submittedName>
        <fullName evidence="4">Uncharacterized protein</fullName>
    </submittedName>
</protein>
<feature type="compositionally biased region" description="Low complexity" evidence="1">
    <location>
        <begin position="81"/>
        <end position="105"/>
    </location>
</feature>
<reference evidence="4 5" key="1">
    <citation type="journal article" date="2018" name="IMA Fungus">
        <title>IMA Genome-F 9: Draft genome sequence of Annulohypoxylon stygium, Aspergillus mulundensis, Berkeleyomyces basicola (syn. Thielaviopsis basicola), Ceratocystis smalleyi, two Cercospora beticola strains, Coleophoma cylindrospora, Fusarium fracticaudum, Phialophora cf. hyalina, and Morchella septimelata.</title>
        <authorList>
            <person name="Wingfield B.D."/>
            <person name="Bills G.F."/>
            <person name="Dong Y."/>
            <person name="Huang W."/>
            <person name="Nel W.J."/>
            <person name="Swalarsk-Parry B.S."/>
            <person name="Vaghefi N."/>
            <person name="Wilken P.M."/>
            <person name="An Z."/>
            <person name="de Beer Z.W."/>
            <person name="De Vos L."/>
            <person name="Chen L."/>
            <person name="Duong T.A."/>
            <person name="Gao Y."/>
            <person name="Hammerbacher A."/>
            <person name="Kikkert J.R."/>
            <person name="Li Y."/>
            <person name="Li H."/>
            <person name="Li K."/>
            <person name="Li Q."/>
            <person name="Liu X."/>
            <person name="Ma X."/>
            <person name="Naidoo K."/>
            <person name="Pethybridge S.J."/>
            <person name="Sun J."/>
            <person name="Steenkamp E.T."/>
            <person name="van der Nest M.A."/>
            <person name="van Wyk S."/>
            <person name="Wingfield M.J."/>
            <person name="Xiong C."/>
            <person name="Yue Q."/>
            <person name="Zhang X."/>
        </authorList>
    </citation>
    <scope>NUCLEOTIDE SEQUENCE [LARGE SCALE GENOMIC DNA]</scope>
    <source>
        <strain evidence="4 5">BP 5553</strain>
    </source>
</reference>
<evidence type="ECO:0000256" key="2">
    <source>
        <dbReference type="SAM" id="Phobius"/>
    </source>
</evidence>